<protein>
    <submittedName>
        <fullName evidence="1">Uncharacterized protein</fullName>
    </submittedName>
</protein>
<evidence type="ECO:0000313" key="1">
    <source>
        <dbReference type="EMBL" id="OGK00449.1"/>
    </source>
</evidence>
<name>A0A1F7F1B7_UNCRA</name>
<dbReference type="EMBL" id="MFYX01000146">
    <property type="protein sequence ID" value="OGK00449.1"/>
    <property type="molecule type" value="Genomic_DNA"/>
</dbReference>
<dbReference type="AlphaFoldDB" id="A0A1F7F1B7"/>
<reference evidence="1 2" key="1">
    <citation type="journal article" date="2016" name="Nat. Commun.">
        <title>Thousands of microbial genomes shed light on interconnected biogeochemical processes in an aquifer system.</title>
        <authorList>
            <person name="Anantharaman K."/>
            <person name="Brown C.T."/>
            <person name="Hug L.A."/>
            <person name="Sharon I."/>
            <person name="Castelle C.J."/>
            <person name="Probst A.J."/>
            <person name="Thomas B.C."/>
            <person name="Singh A."/>
            <person name="Wilkins M.J."/>
            <person name="Karaoz U."/>
            <person name="Brodie E.L."/>
            <person name="Williams K.H."/>
            <person name="Hubbard S.S."/>
            <person name="Banfield J.F."/>
        </authorList>
    </citation>
    <scope>NUCLEOTIDE SEQUENCE [LARGE SCALE GENOMIC DNA]</scope>
</reference>
<proteinExistence type="predicted"/>
<gene>
    <name evidence="1" type="ORF">A2519_10595</name>
</gene>
<organism evidence="1 2">
    <name type="scientific">Candidatus Raymondbacteria bacterium RIFOXYD12_FULL_49_13</name>
    <dbReference type="NCBI Taxonomy" id="1817890"/>
    <lineage>
        <taxon>Bacteria</taxon>
        <taxon>Raymondiibacteriota</taxon>
    </lineage>
</organism>
<comment type="caution">
    <text evidence="1">The sequence shown here is derived from an EMBL/GenBank/DDBJ whole genome shotgun (WGS) entry which is preliminary data.</text>
</comment>
<dbReference type="Proteomes" id="UP000179243">
    <property type="component" value="Unassembled WGS sequence"/>
</dbReference>
<evidence type="ECO:0000313" key="2">
    <source>
        <dbReference type="Proteomes" id="UP000179243"/>
    </source>
</evidence>
<accession>A0A1F7F1B7</accession>
<sequence>MFDDHDRFLSKNNALARGYALAGTQDKLQKKFGAEADVPQSMSCFNCKKKHKCLEFKAKSTGGSAGAVSISSDMSFICDRYEPVPISKKEKSLSSQEVKSIMKAAKKGRL</sequence>